<sequence length="148" mass="16099">MANLFHVNWLPKLLPGKAFQSLSKTGILSARTLSFAPTRPLKASSEREVNNSVKAAADEVEKKAATTREKIEGVTADQVIDKGAKATEKAMDTAQESGEKAKRTVQEAWNSAKETAEKVKETVREKAEDAKDSVIDSIEKAKRAVNDS</sequence>
<evidence type="ECO:0000313" key="4">
    <source>
        <dbReference type="Proteomes" id="UP001418222"/>
    </source>
</evidence>
<keyword evidence="1" id="KW-0175">Coiled coil</keyword>
<reference evidence="3 4" key="1">
    <citation type="journal article" date="2022" name="Nat. Plants">
        <title>Genomes of leafy and leafless Platanthera orchids illuminate the evolution of mycoheterotrophy.</title>
        <authorList>
            <person name="Li M.H."/>
            <person name="Liu K.W."/>
            <person name="Li Z."/>
            <person name="Lu H.C."/>
            <person name="Ye Q.L."/>
            <person name="Zhang D."/>
            <person name="Wang J.Y."/>
            <person name="Li Y.F."/>
            <person name="Zhong Z.M."/>
            <person name="Liu X."/>
            <person name="Yu X."/>
            <person name="Liu D.K."/>
            <person name="Tu X.D."/>
            <person name="Liu B."/>
            <person name="Hao Y."/>
            <person name="Liao X.Y."/>
            <person name="Jiang Y.T."/>
            <person name="Sun W.H."/>
            <person name="Chen J."/>
            <person name="Chen Y.Q."/>
            <person name="Ai Y."/>
            <person name="Zhai J.W."/>
            <person name="Wu S.S."/>
            <person name="Zhou Z."/>
            <person name="Hsiao Y.Y."/>
            <person name="Wu W.L."/>
            <person name="Chen Y.Y."/>
            <person name="Lin Y.F."/>
            <person name="Hsu J.L."/>
            <person name="Li C.Y."/>
            <person name="Wang Z.W."/>
            <person name="Zhao X."/>
            <person name="Zhong W.Y."/>
            <person name="Ma X.K."/>
            <person name="Ma L."/>
            <person name="Huang J."/>
            <person name="Chen G.Z."/>
            <person name="Huang M.Z."/>
            <person name="Huang L."/>
            <person name="Peng D.H."/>
            <person name="Luo Y.B."/>
            <person name="Zou S.Q."/>
            <person name="Chen S.P."/>
            <person name="Lan S."/>
            <person name="Tsai W.C."/>
            <person name="Van de Peer Y."/>
            <person name="Liu Z.J."/>
        </authorList>
    </citation>
    <scope>NUCLEOTIDE SEQUENCE [LARGE SCALE GENOMIC DNA]</scope>
    <source>
        <strain evidence="3">Lor287</strain>
    </source>
</reference>
<dbReference type="Proteomes" id="UP001418222">
    <property type="component" value="Unassembled WGS sequence"/>
</dbReference>
<feature type="compositionally biased region" description="Basic and acidic residues" evidence="2">
    <location>
        <begin position="87"/>
        <end position="105"/>
    </location>
</feature>
<dbReference type="AlphaFoldDB" id="A0AAP0BU94"/>
<name>A0AAP0BU94_9ASPA</name>
<dbReference type="Gene3D" id="6.10.140.1430">
    <property type="match status" value="1"/>
</dbReference>
<evidence type="ECO:0008006" key="5">
    <source>
        <dbReference type="Google" id="ProtNLM"/>
    </source>
</evidence>
<gene>
    <name evidence="3" type="ORF">KSP39_PZI004288</name>
</gene>
<feature type="coiled-coil region" evidence="1">
    <location>
        <begin position="50"/>
        <end position="77"/>
    </location>
</feature>
<feature type="compositionally biased region" description="Basic and acidic residues" evidence="2">
    <location>
        <begin position="114"/>
        <end position="132"/>
    </location>
</feature>
<evidence type="ECO:0000313" key="3">
    <source>
        <dbReference type="EMBL" id="KAK8951158.1"/>
    </source>
</evidence>
<proteinExistence type="predicted"/>
<evidence type="ECO:0000256" key="1">
    <source>
        <dbReference type="SAM" id="Coils"/>
    </source>
</evidence>
<organism evidence="3 4">
    <name type="scientific">Platanthera zijinensis</name>
    <dbReference type="NCBI Taxonomy" id="2320716"/>
    <lineage>
        <taxon>Eukaryota</taxon>
        <taxon>Viridiplantae</taxon>
        <taxon>Streptophyta</taxon>
        <taxon>Embryophyta</taxon>
        <taxon>Tracheophyta</taxon>
        <taxon>Spermatophyta</taxon>
        <taxon>Magnoliopsida</taxon>
        <taxon>Liliopsida</taxon>
        <taxon>Asparagales</taxon>
        <taxon>Orchidaceae</taxon>
        <taxon>Orchidoideae</taxon>
        <taxon>Orchideae</taxon>
        <taxon>Orchidinae</taxon>
        <taxon>Platanthera</taxon>
    </lineage>
</organism>
<keyword evidence="4" id="KW-1185">Reference proteome</keyword>
<comment type="caution">
    <text evidence="3">The sequence shown here is derived from an EMBL/GenBank/DDBJ whole genome shotgun (WGS) entry which is preliminary data.</text>
</comment>
<accession>A0AAP0BU94</accession>
<feature type="region of interest" description="Disordered" evidence="2">
    <location>
        <begin position="87"/>
        <end position="132"/>
    </location>
</feature>
<dbReference type="EMBL" id="JBBWWQ010000003">
    <property type="protein sequence ID" value="KAK8951158.1"/>
    <property type="molecule type" value="Genomic_DNA"/>
</dbReference>
<protein>
    <recommendedName>
        <fullName evidence="5">Late embryogenesis abundant protein</fullName>
    </recommendedName>
</protein>
<evidence type="ECO:0000256" key="2">
    <source>
        <dbReference type="SAM" id="MobiDB-lite"/>
    </source>
</evidence>